<proteinExistence type="inferred from homology"/>
<keyword evidence="4 7" id="KW-0931">ER-Golgi transport</keyword>
<gene>
    <name evidence="8" type="ORF">FA13DRAFT_1756273</name>
</gene>
<keyword evidence="3 7" id="KW-0256">Endoplasmic reticulum</keyword>
<sequence>MAIFSLWIINKAGGLVYNRNFAEGLAQLTSNEQLVLAGTLHGIHAITSRLSPNGSSSGANVIEGESFKMTIHLTVTGTKFVLLTSLQETIAEHILQRIYEAYSDAVMKNPFHTPEMPIRSEGFDSRVTAIIGSGQT</sequence>
<evidence type="ECO:0000313" key="8">
    <source>
        <dbReference type="EMBL" id="TEB26599.1"/>
    </source>
</evidence>
<keyword evidence="2 7" id="KW-0813">Transport</keyword>
<name>A0A4Y7SZE8_COPMI</name>
<keyword evidence="9" id="KW-1185">Reference proteome</keyword>
<evidence type="ECO:0000256" key="6">
    <source>
        <dbReference type="ARBA" id="ARBA00038179"/>
    </source>
</evidence>
<dbReference type="OrthoDB" id="246406at2759"/>
<dbReference type="GO" id="GO:0006888">
    <property type="term" value="P:endoplasmic reticulum to Golgi vesicle-mediated transport"/>
    <property type="evidence" value="ECO:0007669"/>
    <property type="project" value="UniProtKB-UniRule"/>
</dbReference>
<evidence type="ECO:0000256" key="2">
    <source>
        <dbReference type="ARBA" id="ARBA00022448"/>
    </source>
</evidence>
<dbReference type="FunFam" id="3.30.450.70:FF:000007">
    <property type="entry name" value="Putative sybindin-like family protein"/>
    <property type="match status" value="1"/>
</dbReference>
<comment type="subunit">
    <text evidence="7">Part of the multisubunit transport protein particle (TRAPP) complex.</text>
</comment>
<accession>A0A4Y7SZE8</accession>
<dbReference type="GO" id="GO:0005794">
    <property type="term" value="C:Golgi apparatus"/>
    <property type="evidence" value="ECO:0007669"/>
    <property type="project" value="UniProtKB-SubCell"/>
</dbReference>
<dbReference type="PANTHER" id="PTHR23249:SF15">
    <property type="entry name" value="TRAFFICKING PROTEIN PARTICLE COMPLEX SUBUNIT 4"/>
    <property type="match status" value="1"/>
</dbReference>
<comment type="subcellular location">
    <subcellularLocation>
        <location evidence="7">Endoplasmic reticulum</location>
    </subcellularLocation>
    <subcellularLocation>
        <location evidence="7">Golgi apparatus</location>
        <location evidence="7">cis-Golgi network</location>
    </subcellularLocation>
    <subcellularLocation>
        <location evidence="1">Golgi apparatus</location>
    </subcellularLocation>
</comment>
<keyword evidence="5 7" id="KW-0333">Golgi apparatus</keyword>
<organism evidence="8 9">
    <name type="scientific">Coprinellus micaceus</name>
    <name type="common">Glistening ink-cap mushroom</name>
    <name type="synonym">Coprinus micaceus</name>
    <dbReference type="NCBI Taxonomy" id="71717"/>
    <lineage>
        <taxon>Eukaryota</taxon>
        <taxon>Fungi</taxon>
        <taxon>Dikarya</taxon>
        <taxon>Basidiomycota</taxon>
        <taxon>Agaricomycotina</taxon>
        <taxon>Agaricomycetes</taxon>
        <taxon>Agaricomycetidae</taxon>
        <taxon>Agaricales</taxon>
        <taxon>Agaricineae</taxon>
        <taxon>Psathyrellaceae</taxon>
        <taxon>Coprinellus</taxon>
    </lineage>
</organism>
<dbReference type="InterPro" id="IPR007233">
    <property type="entry name" value="TRAPPC"/>
</dbReference>
<evidence type="ECO:0000256" key="7">
    <source>
        <dbReference type="RuleBase" id="RU366065"/>
    </source>
</evidence>
<reference evidence="8 9" key="1">
    <citation type="journal article" date="2019" name="Nat. Ecol. Evol.">
        <title>Megaphylogeny resolves global patterns of mushroom evolution.</title>
        <authorList>
            <person name="Varga T."/>
            <person name="Krizsan K."/>
            <person name="Foldi C."/>
            <person name="Dima B."/>
            <person name="Sanchez-Garcia M."/>
            <person name="Sanchez-Ramirez S."/>
            <person name="Szollosi G.J."/>
            <person name="Szarkandi J.G."/>
            <person name="Papp V."/>
            <person name="Albert L."/>
            <person name="Andreopoulos W."/>
            <person name="Angelini C."/>
            <person name="Antonin V."/>
            <person name="Barry K.W."/>
            <person name="Bougher N.L."/>
            <person name="Buchanan P."/>
            <person name="Buyck B."/>
            <person name="Bense V."/>
            <person name="Catcheside P."/>
            <person name="Chovatia M."/>
            <person name="Cooper J."/>
            <person name="Damon W."/>
            <person name="Desjardin D."/>
            <person name="Finy P."/>
            <person name="Geml J."/>
            <person name="Haridas S."/>
            <person name="Hughes K."/>
            <person name="Justo A."/>
            <person name="Karasinski D."/>
            <person name="Kautmanova I."/>
            <person name="Kiss B."/>
            <person name="Kocsube S."/>
            <person name="Kotiranta H."/>
            <person name="LaButti K.M."/>
            <person name="Lechner B.E."/>
            <person name="Liimatainen K."/>
            <person name="Lipzen A."/>
            <person name="Lukacs Z."/>
            <person name="Mihaltcheva S."/>
            <person name="Morgado L.N."/>
            <person name="Niskanen T."/>
            <person name="Noordeloos M.E."/>
            <person name="Ohm R.A."/>
            <person name="Ortiz-Santana B."/>
            <person name="Ovrebo C."/>
            <person name="Racz N."/>
            <person name="Riley R."/>
            <person name="Savchenko A."/>
            <person name="Shiryaev A."/>
            <person name="Soop K."/>
            <person name="Spirin V."/>
            <person name="Szebenyi C."/>
            <person name="Tomsovsky M."/>
            <person name="Tulloss R.E."/>
            <person name="Uehling J."/>
            <person name="Grigoriev I.V."/>
            <person name="Vagvolgyi C."/>
            <person name="Papp T."/>
            <person name="Martin F.M."/>
            <person name="Miettinen O."/>
            <person name="Hibbett D.S."/>
            <person name="Nagy L.G."/>
        </authorList>
    </citation>
    <scope>NUCLEOTIDE SEQUENCE [LARGE SCALE GENOMIC DNA]</scope>
    <source>
        <strain evidence="8 9">FP101781</strain>
    </source>
</reference>
<evidence type="ECO:0000313" key="9">
    <source>
        <dbReference type="Proteomes" id="UP000298030"/>
    </source>
</evidence>
<dbReference type="Gene3D" id="3.30.450.70">
    <property type="match status" value="1"/>
</dbReference>
<dbReference type="GO" id="GO:0030008">
    <property type="term" value="C:TRAPP complex"/>
    <property type="evidence" value="ECO:0007669"/>
    <property type="project" value="UniProtKB-UniRule"/>
</dbReference>
<evidence type="ECO:0000256" key="3">
    <source>
        <dbReference type="ARBA" id="ARBA00022824"/>
    </source>
</evidence>
<comment type="caution">
    <text evidence="8">The sequence shown here is derived from an EMBL/GenBank/DDBJ whole genome shotgun (WGS) entry which is preliminary data.</text>
</comment>
<dbReference type="STRING" id="71717.A0A4Y7SZE8"/>
<evidence type="ECO:0000256" key="1">
    <source>
        <dbReference type="ARBA" id="ARBA00004555"/>
    </source>
</evidence>
<evidence type="ECO:0000256" key="4">
    <source>
        <dbReference type="ARBA" id="ARBA00022892"/>
    </source>
</evidence>
<dbReference type="AlphaFoldDB" id="A0A4Y7SZE8"/>
<comment type="similarity">
    <text evidence="6">Belongs to the TRAPP small subunits family. TRAPPC4 subfamily.</text>
</comment>
<dbReference type="SMART" id="SM01399">
    <property type="entry name" value="Sybindin"/>
    <property type="match status" value="1"/>
</dbReference>
<dbReference type="EMBL" id="QPFP01000047">
    <property type="protein sequence ID" value="TEB26599.1"/>
    <property type="molecule type" value="Genomic_DNA"/>
</dbReference>
<dbReference type="GO" id="GO:0005783">
    <property type="term" value="C:endoplasmic reticulum"/>
    <property type="evidence" value="ECO:0007669"/>
    <property type="project" value="UniProtKB-SubCell"/>
</dbReference>
<dbReference type="PANTHER" id="PTHR23249">
    <property type="entry name" value="TRAFFICKING PROTEIN PARTICLE COMPLEX SUBUNIT"/>
    <property type="match status" value="1"/>
</dbReference>
<dbReference type="SUPFAM" id="SSF64356">
    <property type="entry name" value="SNARE-like"/>
    <property type="match status" value="1"/>
</dbReference>
<dbReference type="InterPro" id="IPR011012">
    <property type="entry name" value="Longin-like_dom_sf"/>
</dbReference>
<dbReference type="Pfam" id="PF04099">
    <property type="entry name" value="Sybindin"/>
    <property type="match status" value="1"/>
</dbReference>
<dbReference type="CDD" id="cd14856">
    <property type="entry name" value="TRAPPC4_synbindin"/>
    <property type="match status" value="1"/>
</dbReference>
<protein>
    <recommendedName>
        <fullName evidence="7">Trafficking protein particle complex subunit</fullName>
    </recommendedName>
</protein>
<dbReference type="Proteomes" id="UP000298030">
    <property type="component" value="Unassembled WGS sequence"/>
</dbReference>
<evidence type="ECO:0000256" key="5">
    <source>
        <dbReference type="ARBA" id="ARBA00023034"/>
    </source>
</evidence>